<dbReference type="PRINTS" id="PR00344">
    <property type="entry name" value="BCTRLSENSOR"/>
</dbReference>
<dbReference type="InterPro" id="IPR007891">
    <property type="entry name" value="CHASE3"/>
</dbReference>
<feature type="domain" description="PAS" evidence="10">
    <location>
        <begin position="328"/>
        <end position="380"/>
    </location>
</feature>
<dbReference type="PANTHER" id="PTHR43711:SF1">
    <property type="entry name" value="HISTIDINE KINASE 1"/>
    <property type="match status" value="1"/>
</dbReference>
<sequence>MHDAGKIPGTWRHTLAFLLAFTLLLGLGWQGMRVQQALLGANAEVNHSLELITVIQDMLLTLQDVETGERGFVITGQPAYLQPYREARERIADERAALQLLLERRSVADQQVLSELDELIARRLDISQANITVRESDGLEAASLRLLAAGGRQTMDRLRLSLGALERDERSRLAADTQRAADQAERARWLGLFGALLAGGLLLAAFMSVSRNLRLRRQLALEALQREARMAALLEAVPDELYRIVPGQGVSRLRQQDSTSSPVDTPFAEALLGRLGDHDDELLHSFMWHAASGEEFEVRMLPTRDGEYLAVCRDVTDRLRSRRRLRDQQTFLRSIVDADENLIFARDVSGRFRMCNQAFAAFVGVSPGQLEGRSAAELRHGQCLLPLMAGDSELLAGKPEQRAMALEVRDAEGHTRWLQLLKRPLTLSDGSRYLLAVAVDITERRQMEQMKAEFIATVSHELRTPLTAIRGAVSMLSSGMAGDMPEAATPLLEIADHNSERLVRLINDILDIEKLESGRLSFHWEALPLATLVEAALRDNTPLAASFDVTLVAEGNPVDALVEVDRHRFAQVMANLISNACKHSPPGSRVVVSQTRRGSSWLEVAVSDQGSGIPLTFQPRVFERFAQADASDRRRTGGTGLGLAITQALVAEMRGEIDFTSTPGEGSCFQIRLPRPDPSSVTVAKEAP</sequence>
<evidence type="ECO:0000256" key="4">
    <source>
        <dbReference type="ARBA" id="ARBA00022679"/>
    </source>
</evidence>
<reference evidence="12 13" key="1">
    <citation type="submission" date="2023-04" db="EMBL/GenBank/DDBJ databases">
        <title>A long-awaited taxogenomic arrangement of the family Halomonadaceae.</title>
        <authorList>
            <person name="De La Haba R."/>
            <person name="Chuvochina M."/>
            <person name="Wittouck S."/>
            <person name="Arahal D.R."/>
            <person name="Sanchez-Porro C."/>
            <person name="Hugenholtz P."/>
            <person name="Ventosa A."/>
        </authorList>
    </citation>
    <scope>NUCLEOTIDE SEQUENCE [LARGE SCALE GENOMIC DNA]</scope>
    <source>
        <strain evidence="12 13">DSM 26770</strain>
    </source>
</reference>
<evidence type="ECO:0000256" key="7">
    <source>
        <dbReference type="SAM" id="MobiDB-lite"/>
    </source>
</evidence>
<evidence type="ECO:0000256" key="8">
    <source>
        <dbReference type="SAM" id="Phobius"/>
    </source>
</evidence>
<dbReference type="InterPro" id="IPR050736">
    <property type="entry name" value="Sensor_HK_Regulatory"/>
</dbReference>
<evidence type="ECO:0000256" key="5">
    <source>
        <dbReference type="ARBA" id="ARBA00022777"/>
    </source>
</evidence>
<dbReference type="InterPro" id="IPR003661">
    <property type="entry name" value="HisK_dim/P_dom"/>
</dbReference>
<dbReference type="Gene3D" id="3.30.450.20">
    <property type="entry name" value="PAS domain"/>
    <property type="match status" value="1"/>
</dbReference>
<evidence type="ECO:0000259" key="10">
    <source>
        <dbReference type="PROSITE" id="PS50112"/>
    </source>
</evidence>
<name>A0ABU1HF99_9GAMM</name>
<evidence type="ECO:0000256" key="2">
    <source>
        <dbReference type="ARBA" id="ARBA00012438"/>
    </source>
</evidence>
<dbReference type="Gene3D" id="3.30.565.10">
    <property type="entry name" value="Histidine kinase-like ATPase, C-terminal domain"/>
    <property type="match status" value="1"/>
</dbReference>
<organism evidence="12 13">
    <name type="scientific">Franzmannia qiaohouensis</name>
    <dbReference type="NCBI Taxonomy" id="1329370"/>
    <lineage>
        <taxon>Bacteria</taxon>
        <taxon>Pseudomonadati</taxon>
        <taxon>Pseudomonadota</taxon>
        <taxon>Gammaproteobacteria</taxon>
        <taxon>Oceanospirillales</taxon>
        <taxon>Halomonadaceae</taxon>
        <taxon>Franzmannia</taxon>
    </lineage>
</organism>
<comment type="caution">
    <text evidence="12">The sequence shown here is derived from an EMBL/GenBank/DDBJ whole genome shotgun (WGS) entry which is preliminary data.</text>
</comment>
<dbReference type="SMART" id="SM00388">
    <property type="entry name" value="HisKA"/>
    <property type="match status" value="1"/>
</dbReference>
<dbReference type="InterPro" id="IPR003594">
    <property type="entry name" value="HATPase_dom"/>
</dbReference>
<keyword evidence="8" id="KW-0472">Membrane</keyword>
<evidence type="ECO:0000256" key="3">
    <source>
        <dbReference type="ARBA" id="ARBA00022553"/>
    </source>
</evidence>
<dbReference type="InterPro" id="IPR004358">
    <property type="entry name" value="Sig_transdc_His_kin-like_C"/>
</dbReference>
<evidence type="ECO:0000313" key="12">
    <source>
        <dbReference type="EMBL" id="MDR5906142.1"/>
    </source>
</evidence>
<evidence type="ECO:0000259" key="9">
    <source>
        <dbReference type="PROSITE" id="PS50109"/>
    </source>
</evidence>
<gene>
    <name evidence="12" type="ORF">QC821_12735</name>
</gene>
<feature type="domain" description="Histidine kinase" evidence="9">
    <location>
        <begin position="457"/>
        <end position="677"/>
    </location>
</feature>
<dbReference type="PROSITE" id="PS50109">
    <property type="entry name" value="HIS_KIN"/>
    <property type="match status" value="1"/>
</dbReference>
<keyword evidence="3" id="KW-0597">Phosphoprotein</keyword>
<dbReference type="Pfam" id="PF08448">
    <property type="entry name" value="PAS_4"/>
    <property type="match status" value="1"/>
</dbReference>
<keyword evidence="5" id="KW-0418">Kinase</keyword>
<feature type="domain" description="PAC" evidence="11">
    <location>
        <begin position="402"/>
        <end position="453"/>
    </location>
</feature>
<dbReference type="CDD" id="cd19410">
    <property type="entry name" value="HK9-like_sensor"/>
    <property type="match status" value="1"/>
</dbReference>
<dbReference type="SUPFAM" id="SSF55874">
    <property type="entry name" value="ATPase domain of HSP90 chaperone/DNA topoisomerase II/histidine kinase"/>
    <property type="match status" value="1"/>
</dbReference>
<dbReference type="Pfam" id="PF02518">
    <property type="entry name" value="HATPase_c"/>
    <property type="match status" value="1"/>
</dbReference>
<dbReference type="InterPro" id="IPR035965">
    <property type="entry name" value="PAS-like_dom_sf"/>
</dbReference>
<dbReference type="SMART" id="SM00387">
    <property type="entry name" value="HATPase_c"/>
    <property type="match status" value="1"/>
</dbReference>
<feature type="region of interest" description="Disordered" evidence="7">
    <location>
        <begin position="668"/>
        <end position="688"/>
    </location>
</feature>
<dbReference type="InterPro" id="IPR000014">
    <property type="entry name" value="PAS"/>
</dbReference>
<comment type="catalytic activity">
    <reaction evidence="1">
        <text>ATP + protein L-histidine = ADP + protein N-phospho-L-histidine.</text>
        <dbReference type="EC" id="2.7.13.3"/>
    </reaction>
</comment>
<protein>
    <recommendedName>
        <fullName evidence="2">histidine kinase</fullName>
        <ecNumber evidence="2">2.7.13.3</ecNumber>
    </recommendedName>
</protein>
<evidence type="ECO:0000313" key="13">
    <source>
        <dbReference type="Proteomes" id="UP001251374"/>
    </source>
</evidence>
<dbReference type="RefSeq" id="WP_309721948.1">
    <property type="nucleotide sequence ID" value="NZ_JARWAM010000008.1"/>
</dbReference>
<evidence type="ECO:0000259" key="11">
    <source>
        <dbReference type="PROSITE" id="PS50113"/>
    </source>
</evidence>
<dbReference type="InterPro" id="IPR000700">
    <property type="entry name" value="PAS-assoc_C"/>
</dbReference>
<dbReference type="Pfam" id="PF05227">
    <property type="entry name" value="CHASE3"/>
    <property type="match status" value="1"/>
</dbReference>
<dbReference type="EC" id="2.7.13.3" evidence="2"/>
<dbReference type="Proteomes" id="UP001251374">
    <property type="component" value="Unassembled WGS sequence"/>
</dbReference>
<proteinExistence type="predicted"/>
<dbReference type="Pfam" id="PF00512">
    <property type="entry name" value="HisKA"/>
    <property type="match status" value="1"/>
</dbReference>
<accession>A0ABU1HF99</accession>
<dbReference type="PANTHER" id="PTHR43711">
    <property type="entry name" value="TWO-COMPONENT HISTIDINE KINASE"/>
    <property type="match status" value="1"/>
</dbReference>
<keyword evidence="4" id="KW-0808">Transferase</keyword>
<dbReference type="Gene3D" id="1.10.287.130">
    <property type="match status" value="1"/>
</dbReference>
<keyword evidence="8" id="KW-0812">Transmembrane</keyword>
<keyword evidence="13" id="KW-1185">Reference proteome</keyword>
<feature type="transmembrane region" description="Helical" evidence="8">
    <location>
        <begin position="189"/>
        <end position="209"/>
    </location>
</feature>
<evidence type="ECO:0000256" key="6">
    <source>
        <dbReference type="ARBA" id="ARBA00023012"/>
    </source>
</evidence>
<dbReference type="NCBIfam" id="TIGR00229">
    <property type="entry name" value="sensory_box"/>
    <property type="match status" value="1"/>
</dbReference>
<dbReference type="CDD" id="cd00082">
    <property type="entry name" value="HisKA"/>
    <property type="match status" value="1"/>
</dbReference>
<dbReference type="SMART" id="SM00091">
    <property type="entry name" value="PAS"/>
    <property type="match status" value="1"/>
</dbReference>
<dbReference type="SUPFAM" id="SSF55785">
    <property type="entry name" value="PYP-like sensor domain (PAS domain)"/>
    <property type="match status" value="1"/>
</dbReference>
<dbReference type="InterPro" id="IPR036097">
    <property type="entry name" value="HisK_dim/P_sf"/>
</dbReference>
<dbReference type="InterPro" id="IPR013656">
    <property type="entry name" value="PAS_4"/>
</dbReference>
<dbReference type="InterPro" id="IPR005467">
    <property type="entry name" value="His_kinase_dom"/>
</dbReference>
<dbReference type="EMBL" id="JARWAM010000008">
    <property type="protein sequence ID" value="MDR5906142.1"/>
    <property type="molecule type" value="Genomic_DNA"/>
</dbReference>
<dbReference type="PROSITE" id="PS50112">
    <property type="entry name" value="PAS"/>
    <property type="match status" value="1"/>
</dbReference>
<dbReference type="PROSITE" id="PS50113">
    <property type="entry name" value="PAC"/>
    <property type="match status" value="1"/>
</dbReference>
<dbReference type="InterPro" id="IPR036890">
    <property type="entry name" value="HATPase_C_sf"/>
</dbReference>
<evidence type="ECO:0000256" key="1">
    <source>
        <dbReference type="ARBA" id="ARBA00000085"/>
    </source>
</evidence>
<keyword evidence="8" id="KW-1133">Transmembrane helix</keyword>
<keyword evidence="6" id="KW-0902">Two-component regulatory system</keyword>
<dbReference type="SUPFAM" id="SSF47384">
    <property type="entry name" value="Homodimeric domain of signal transducing histidine kinase"/>
    <property type="match status" value="1"/>
</dbReference>
<dbReference type="CDD" id="cd00130">
    <property type="entry name" value="PAS"/>
    <property type="match status" value="1"/>
</dbReference>